<dbReference type="RefSeq" id="WP_237658955.1">
    <property type="nucleotide sequence ID" value="NZ_AP028127.1"/>
</dbReference>
<name>A0ABM8IKH4_9FIRM</name>
<proteinExistence type="predicted"/>
<feature type="domain" description="G5" evidence="3">
    <location>
        <begin position="152"/>
        <end position="232"/>
    </location>
</feature>
<dbReference type="InterPro" id="IPR059180">
    <property type="entry name" value="3D_YorM"/>
</dbReference>
<keyword evidence="2" id="KW-0472">Membrane</keyword>
<keyword evidence="2" id="KW-0812">Transmembrane</keyword>
<gene>
    <name evidence="4" type="ORF">T23_02380</name>
</gene>
<dbReference type="EMBL" id="AP028127">
    <property type="protein sequence ID" value="BEH90136.1"/>
    <property type="molecule type" value="Genomic_DNA"/>
</dbReference>
<keyword evidence="2" id="KW-1133">Transmembrane helix</keyword>
<dbReference type="Pfam" id="PF07501">
    <property type="entry name" value="G5"/>
    <property type="match status" value="1"/>
</dbReference>
<evidence type="ECO:0000313" key="5">
    <source>
        <dbReference type="Proteomes" id="UP001432099"/>
    </source>
</evidence>
<evidence type="ECO:0000313" key="4">
    <source>
        <dbReference type="EMBL" id="BEH90136.1"/>
    </source>
</evidence>
<dbReference type="PANTHER" id="PTHR39160:SF4">
    <property type="entry name" value="RESUSCITATION-PROMOTING FACTOR RPFB"/>
    <property type="match status" value="1"/>
</dbReference>
<dbReference type="CDD" id="cd14667">
    <property type="entry name" value="3D_containing_proteins"/>
    <property type="match status" value="1"/>
</dbReference>
<evidence type="ECO:0000259" key="3">
    <source>
        <dbReference type="PROSITE" id="PS51109"/>
    </source>
</evidence>
<dbReference type="SMART" id="SM01208">
    <property type="entry name" value="G5"/>
    <property type="match status" value="1"/>
</dbReference>
<keyword evidence="5" id="KW-1185">Reference proteome</keyword>
<dbReference type="Pfam" id="PF03990">
    <property type="entry name" value="DUF348"/>
    <property type="match status" value="2"/>
</dbReference>
<dbReference type="InterPro" id="IPR007137">
    <property type="entry name" value="DUF348"/>
</dbReference>
<sequence>MKVVRICFRQQAHEMKRDLIAFIMSLCVIVVGIYAVMQSNLKEVNINDNGELNTFTTYQQTVDALLKEQGIRVGNFDDMNVSFDEEIYDGMDIEINRAQSVVINDGGIKTLVMTTESTVDDVLKQRSIELSSTDEISVDKSSLVEGDMEIEITRVEKAYESVFEEINLDTEYVYTEDIPQGEQEVWNEGSPKVVERVIEKVYKNGEQIEQTEVKTNVVDEGQTKTIAIGTGPITSFVANMTAYDIHCAGCGTRVACKPYTDISSTIYYNDSTYGSVRIVAAGKDYPCGTIVDIDGIGKAIVLDRGGAVTGNDLDLLVNTNPWDFGRKYKQTKVLRLGW</sequence>
<dbReference type="Proteomes" id="UP001432099">
    <property type="component" value="Chromosome"/>
</dbReference>
<reference evidence="4" key="1">
    <citation type="journal article" date="2024" name="Int. J. Syst. Evol. Microbiol.">
        <title>Turicibacter faecis sp. nov., isolated from faeces of heart failure mouse model.</title>
        <authorList>
            <person name="Imamura Y."/>
            <person name="Motooka D."/>
            <person name="Nakajima Y."/>
            <person name="Ito S."/>
            <person name="Kitakaze M."/>
            <person name="Iida T."/>
            <person name="Nakamura S."/>
        </authorList>
    </citation>
    <scope>NUCLEOTIDE SEQUENCE</scope>
    <source>
        <strain evidence="4">TC023</strain>
    </source>
</reference>
<dbReference type="InterPro" id="IPR051933">
    <property type="entry name" value="Resuscitation_pf_RpfB"/>
</dbReference>
<feature type="transmembrane region" description="Helical" evidence="2">
    <location>
        <begin position="20"/>
        <end position="37"/>
    </location>
</feature>
<protein>
    <recommendedName>
        <fullName evidence="3">G5 domain-containing protein</fullName>
    </recommendedName>
</protein>
<keyword evidence="1" id="KW-0732">Signal</keyword>
<evidence type="ECO:0000256" key="1">
    <source>
        <dbReference type="ARBA" id="ARBA00022729"/>
    </source>
</evidence>
<dbReference type="InterPro" id="IPR011098">
    <property type="entry name" value="G5_dom"/>
</dbReference>
<evidence type="ECO:0000256" key="2">
    <source>
        <dbReference type="SAM" id="Phobius"/>
    </source>
</evidence>
<dbReference type="PANTHER" id="PTHR39160">
    <property type="entry name" value="CELL WALL-BINDING PROTEIN YOCH"/>
    <property type="match status" value="1"/>
</dbReference>
<dbReference type="PROSITE" id="PS51109">
    <property type="entry name" value="G5"/>
    <property type="match status" value="1"/>
</dbReference>
<accession>A0ABM8IKH4</accession>
<organism evidence="4 5">
    <name type="scientific">Turicibacter faecis</name>
    <dbReference type="NCBI Taxonomy" id="2963365"/>
    <lineage>
        <taxon>Bacteria</taxon>
        <taxon>Bacillati</taxon>
        <taxon>Bacillota</taxon>
        <taxon>Erysipelotrichia</taxon>
        <taxon>Erysipelotrichales</taxon>
        <taxon>Turicibacteraceae</taxon>
        <taxon>Turicibacter</taxon>
    </lineage>
</organism>
<dbReference type="Gene3D" id="2.20.230.10">
    <property type="entry name" value="Resuscitation-promoting factor rpfb"/>
    <property type="match status" value="1"/>
</dbReference>